<dbReference type="AlphaFoldDB" id="A0AB74UP28"/>
<proteinExistence type="predicted"/>
<sequence length="260" mass="27565">MLACIPLTAAGVDRPAPPAPPTLGAHTLLAQADHRGRSPAVTAPLDTAPAGSALLVLNGGFASNAAAPTDSYGRHWTQVGPTAIYDGYQGRFDVKAYVSLAGPGGRHHTVSIDKPGEPEREITIPFVEIRHAGVLQDFAQNYPAPNLVQRIAGKLKRTVEGMLSDPADRFSVTSGEVTTTGPATLIAVWWGDGNVRQMSAVPDNGFTVIDSYLQLPPISGVQCAVAYRQVDRAGTYRVSWSGSPRQRAILWLFAFQSAAP</sequence>
<reference evidence="1" key="1">
    <citation type="submission" date="2024-10" db="EMBL/GenBank/DDBJ databases">
        <authorList>
            <person name="Lesea H.P."/>
            <person name="Kuehl J.V."/>
            <person name="Chandonia J.-M."/>
        </authorList>
    </citation>
    <scope>NUCLEOTIDE SEQUENCE</scope>
    <source>
        <strain evidence="1">FW102-FHT14D07</strain>
    </source>
</reference>
<gene>
    <name evidence="1" type="ORF">ACFYG5_18085</name>
</gene>
<accession>A0AB74UP28</accession>
<protein>
    <submittedName>
        <fullName evidence="1">Uncharacterized protein</fullName>
    </submittedName>
</protein>
<dbReference type="EMBL" id="CP170721">
    <property type="protein sequence ID" value="XIA18438.1"/>
    <property type="molecule type" value="Genomic_DNA"/>
</dbReference>
<evidence type="ECO:0000313" key="1">
    <source>
        <dbReference type="EMBL" id="XIA18438.1"/>
    </source>
</evidence>
<organism evidence="1">
    <name type="scientific">Rhodanobacter sp. FW102-FHT14D07</name>
    <dbReference type="NCBI Taxonomy" id="3351462"/>
    <lineage>
        <taxon>Bacteria</taxon>
        <taxon>Pseudomonadati</taxon>
        <taxon>Pseudomonadota</taxon>
        <taxon>Gammaproteobacteria</taxon>
        <taxon>Lysobacterales</taxon>
        <taxon>Rhodanobacteraceae</taxon>
        <taxon>Rhodanobacter</taxon>
    </lineage>
</organism>
<name>A0AB74UP28_9GAMM</name>
<dbReference type="RefSeq" id="WP_395120379.1">
    <property type="nucleotide sequence ID" value="NZ_CP170721.1"/>
</dbReference>